<organism evidence="2 3">
    <name type="scientific">Candidatus Curtissbacteria bacterium GW2011_GWA1_40_16</name>
    <dbReference type="NCBI Taxonomy" id="1618405"/>
    <lineage>
        <taxon>Bacteria</taxon>
        <taxon>Candidatus Curtissiibacteriota</taxon>
    </lineage>
</organism>
<dbReference type="EMBL" id="LBYI01000005">
    <property type="protein sequence ID" value="KKR50888.1"/>
    <property type="molecule type" value="Genomic_DNA"/>
</dbReference>
<evidence type="ECO:0000313" key="3">
    <source>
        <dbReference type="Proteomes" id="UP000034531"/>
    </source>
</evidence>
<accession>A0A0G0REL7</accession>
<keyword evidence="1" id="KW-0812">Transmembrane</keyword>
<evidence type="ECO:0000313" key="2">
    <source>
        <dbReference type="EMBL" id="KKR50888.1"/>
    </source>
</evidence>
<reference evidence="2 3" key="1">
    <citation type="journal article" date="2015" name="Nature">
        <title>rRNA introns, odd ribosomes, and small enigmatic genomes across a large radiation of phyla.</title>
        <authorList>
            <person name="Brown C.T."/>
            <person name="Hug L.A."/>
            <person name="Thomas B.C."/>
            <person name="Sharon I."/>
            <person name="Castelle C.J."/>
            <person name="Singh A."/>
            <person name="Wilkins M.J."/>
            <person name="Williams K.H."/>
            <person name="Banfield J.F."/>
        </authorList>
    </citation>
    <scope>NUCLEOTIDE SEQUENCE [LARGE SCALE GENOMIC DNA]</scope>
</reference>
<comment type="caution">
    <text evidence="2">The sequence shown here is derived from an EMBL/GenBank/DDBJ whole genome shotgun (WGS) entry which is preliminary data.</text>
</comment>
<sequence>MLVAPSPAATGGRLSNLLKIPAEQPFSNISQVLFLASVVVVLGVCLFFLGIPSLQKGSFPGSQSRRAGTFSPPINVAEVNFAGTFSPPINVAEVNFTSEFQQDIFLKNFQDAGKTSDYQERYRLLLDNYSRLLGFYAGDHDPKTRKVLEQYAQYMISYYPERAQESIYTVPCFDSGCGTAKYPQEIQKIKADIEQASASAGLKESLDKNFDAAALSSDKNFQWSTYVNALSSVKSVYDKNKDEATLSIYKELAAFIEKAYPDYKIPPQIRMGQ</sequence>
<gene>
    <name evidence="2" type="ORF">UT84_C0005G0034</name>
</gene>
<name>A0A0G0REL7_9BACT</name>
<dbReference type="Proteomes" id="UP000034531">
    <property type="component" value="Unassembled WGS sequence"/>
</dbReference>
<protein>
    <submittedName>
        <fullName evidence="2">Uncharacterized protein</fullName>
    </submittedName>
</protein>
<feature type="transmembrane region" description="Helical" evidence="1">
    <location>
        <begin position="32"/>
        <end position="51"/>
    </location>
</feature>
<keyword evidence="1" id="KW-1133">Transmembrane helix</keyword>
<proteinExistence type="predicted"/>
<dbReference type="AlphaFoldDB" id="A0A0G0REL7"/>
<evidence type="ECO:0000256" key="1">
    <source>
        <dbReference type="SAM" id="Phobius"/>
    </source>
</evidence>
<keyword evidence="1" id="KW-0472">Membrane</keyword>